<evidence type="ECO:0000313" key="2">
    <source>
        <dbReference type="Proteomes" id="UP001432251"/>
    </source>
</evidence>
<name>A0ACD5AND4_9ACTN</name>
<sequence>MKSVTLRLDEPPSVADIGIGVHGVATAHDTFRLPDLWQLHLYHYDGALSLGGSVHRIRPGHISLVPPDTDVHFRYRGRSEHVYVHFRLHDSGAPLSVPVMQDAGGDSTRLAELLRSAVSTRASSPRHATAEVWTVLWRVAGLARVDRAGQPHPLVAATQAYVEEHLAGPLRVPDIAASVGVSHTHLTRVFRAETGLTVVSYIRRRRLQRARHLLLSSTQSIHAIAAAVGIADLQAFNKACRRELGASPRAVRAGHEHRPRRG</sequence>
<dbReference type="EMBL" id="CP146022">
    <property type="protein sequence ID" value="WWQ68716.1"/>
    <property type="molecule type" value="Genomic_DNA"/>
</dbReference>
<reference evidence="1" key="1">
    <citation type="journal article" date="2025" name="Int. J. Syst. Evol. Microbiol.">
        <title>Streptomyces citrinus sp. nov., with yellow diffusible pigment.</title>
        <authorList>
            <person name="He Y."/>
            <person name="Yang E."/>
            <person name="Xu J."/>
            <person name="Sun Y."/>
            <person name="Sun L."/>
        </authorList>
    </citation>
    <scope>NUCLEOTIDE SEQUENCE</scope>
    <source>
        <strain evidence="1">Q6</strain>
    </source>
</reference>
<gene>
    <name evidence="1" type="ORF">V2W30_38880</name>
</gene>
<evidence type="ECO:0000313" key="1">
    <source>
        <dbReference type="EMBL" id="WWQ68716.1"/>
    </source>
</evidence>
<proteinExistence type="predicted"/>
<keyword evidence="2" id="KW-1185">Reference proteome</keyword>
<dbReference type="Proteomes" id="UP001432251">
    <property type="component" value="Chromosome"/>
</dbReference>
<accession>A0ACD5AND4</accession>
<organism evidence="1 2">
    <name type="scientific">Streptomyces citrinus</name>
    <dbReference type="NCBI Taxonomy" id="3118173"/>
    <lineage>
        <taxon>Bacteria</taxon>
        <taxon>Bacillati</taxon>
        <taxon>Actinomycetota</taxon>
        <taxon>Actinomycetes</taxon>
        <taxon>Kitasatosporales</taxon>
        <taxon>Streptomycetaceae</taxon>
        <taxon>Streptomyces</taxon>
    </lineage>
</organism>
<protein>
    <submittedName>
        <fullName evidence="1">AraC family transcriptional regulator</fullName>
    </submittedName>
</protein>